<name>A0A8D8AB77_CULPI</name>
<dbReference type="AlphaFoldDB" id="A0A8D8AB77"/>
<protein>
    <submittedName>
        <fullName evidence="2">(northern house mosquito) hypothetical protein</fullName>
    </submittedName>
</protein>
<evidence type="ECO:0000256" key="1">
    <source>
        <dbReference type="SAM" id="MobiDB-lite"/>
    </source>
</evidence>
<proteinExistence type="predicted"/>
<feature type="region of interest" description="Disordered" evidence="1">
    <location>
        <begin position="81"/>
        <end position="100"/>
    </location>
</feature>
<organism evidence="2">
    <name type="scientific">Culex pipiens</name>
    <name type="common">House mosquito</name>
    <dbReference type="NCBI Taxonomy" id="7175"/>
    <lineage>
        <taxon>Eukaryota</taxon>
        <taxon>Metazoa</taxon>
        <taxon>Ecdysozoa</taxon>
        <taxon>Arthropoda</taxon>
        <taxon>Hexapoda</taxon>
        <taxon>Insecta</taxon>
        <taxon>Pterygota</taxon>
        <taxon>Neoptera</taxon>
        <taxon>Endopterygota</taxon>
        <taxon>Diptera</taxon>
        <taxon>Nematocera</taxon>
        <taxon>Culicoidea</taxon>
        <taxon>Culicidae</taxon>
        <taxon>Culicinae</taxon>
        <taxon>Culicini</taxon>
        <taxon>Culex</taxon>
        <taxon>Culex</taxon>
    </lineage>
</organism>
<dbReference type="EMBL" id="HBUE01023705">
    <property type="protein sequence ID" value="CAG6453722.1"/>
    <property type="molecule type" value="Transcribed_RNA"/>
</dbReference>
<feature type="compositionally biased region" description="Basic and acidic residues" evidence="1">
    <location>
        <begin position="88"/>
        <end position="100"/>
    </location>
</feature>
<evidence type="ECO:0000313" key="2">
    <source>
        <dbReference type="EMBL" id="CAG6453722.1"/>
    </source>
</evidence>
<sequence>MVRNVLQLADNADHLQDAQLRQVRAEFRAGQVHHADPAAIPNAGNVWRAVPDQRSAHARVRNHRAAGSQAAVSVQLKLGPGRGARGIADGRRSGRRPVARDQDSTVRFGGHLGAGRWRGCEFQPEFLLRRTPVAVGGQAGGRVRRWQAGVHGRQDV</sequence>
<accession>A0A8D8AB77</accession>
<reference evidence="2" key="1">
    <citation type="submission" date="2021-05" db="EMBL/GenBank/DDBJ databases">
        <authorList>
            <person name="Alioto T."/>
            <person name="Alioto T."/>
            <person name="Gomez Garrido J."/>
        </authorList>
    </citation>
    <scope>NUCLEOTIDE SEQUENCE</scope>
</reference>